<comment type="similarity">
    <text evidence="1">Belongs to the sulfatase family.</text>
</comment>
<dbReference type="PANTHER" id="PTHR42693">
    <property type="entry name" value="ARYLSULFATASE FAMILY MEMBER"/>
    <property type="match status" value="1"/>
</dbReference>
<dbReference type="InterPro" id="IPR000917">
    <property type="entry name" value="Sulfatase_N"/>
</dbReference>
<dbReference type="Pfam" id="PF00884">
    <property type="entry name" value="Sulfatase"/>
    <property type="match status" value="1"/>
</dbReference>
<evidence type="ECO:0000313" key="3">
    <source>
        <dbReference type="EMBL" id="SVD09639.1"/>
    </source>
</evidence>
<dbReference type="SUPFAM" id="SSF53649">
    <property type="entry name" value="Alkaline phosphatase-like"/>
    <property type="match status" value="1"/>
</dbReference>
<protein>
    <recommendedName>
        <fullName evidence="2">Sulfatase N-terminal domain-containing protein</fullName>
    </recommendedName>
</protein>
<name>A0A382SIF0_9ZZZZ</name>
<dbReference type="PANTHER" id="PTHR42693:SF43">
    <property type="entry name" value="BLL2667 PROTEIN"/>
    <property type="match status" value="1"/>
</dbReference>
<evidence type="ECO:0000256" key="1">
    <source>
        <dbReference type="ARBA" id="ARBA00008779"/>
    </source>
</evidence>
<reference evidence="3" key="1">
    <citation type="submission" date="2018-05" db="EMBL/GenBank/DDBJ databases">
        <authorList>
            <person name="Lanie J.A."/>
            <person name="Ng W.-L."/>
            <person name="Kazmierczak K.M."/>
            <person name="Andrzejewski T.M."/>
            <person name="Davidsen T.M."/>
            <person name="Wayne K.J."/>
            <person name="Tettelin H."/>
            <person name="Glass J.I."/>
            <person name="Rusch D."/>
            <person name="Podicherti R."/>
            <person name="Tsui H.-C.T."/>
            <person name="Winkler M.E."/>
        </authorList>
    </citation>
    <scope>NUCLEOTIDE SEQUENCE</scope>
</reference>
<dbReference type="EMBL" id="UINC01129329">
    <property type="protein sequence ID" value="SVD09639.1"/>
    <property type="molecule type" value="Genomic_DNA"/>
</dbReference>
<dbReference type="InterPro" id="IPR050738">
    <property type="entry name" value="Sulfatase"/>
</dbReference>
<gene>
    <name evidence="3" type="ORF">METZ01_LOCUS362493</name>
</gene>
<sequence>MFISGEKMVFSSLSISKSIQLFRYTAVGCFLVLSIFQKTIAEEATAARDGGVRQHLPVADVRHPTVHEVDPSKVSMPEDDRISAPAGSPNVVVILLDDLGFGGPASFGGPIAMPTLGHLASNGLRFNRFHTVALCAPTRAALRHGRNHHVLNMGSIPEIATGFPGNTCRLPNDTASLAEILRLNGYNTAAFGKWHSTLGRETTVSGPQDTWPTRQGFEKFYGFIGAEENMYEPTLHDGVTNIDFPDHEGYHLADDMTR</sequence>
<feature type="non-terminal residue" evidence="3">
    <location>
        <position position="258"/>
    </location>
</feature>
<organism evidence="3">
    <name type="scientific">marine metagenome</name>
    <dbReference type="NCBI Taxonomy" id="408172"/>
    <lineage>
        <taxon>unclassified sequences</taxon>
        <taxon>metagenomes</taxon>
        <taxon>ecological metagenomes</taxon>
    </lineage>
</organism>
<feature type="domain" description="Sulfatase N-terminal" evidence="2">
    <location>
        <begin position="89"/>
        <end position="239"/>
    </location>
</feature>
<dbReference type="Gene3D" id="3.40.720.10">
    <property type="entry name" value="Alkaline Phosphatase, subunit A"/>
    <property type="match status" value="1"/>
</dbReference>
<accession>A0A382SIF0</accession>
<proteinExistence type="inferred from homology"/>
<evidence type="ECO:0000259" key="2">
    <source>
        <dbReference type="Pfam" id="PF00884"/>
    </source>
</evidence>
<dbReference type="InterPro" id="IPR017850">
    <property type="entry name" value="Alkaline_phosphatase_core_sf"/>
</dbReference>
<dbReference type="AlphaFoldDB" id="A0A382SIF0"/>